<gene>
    <name evidence="5 7" type="primary">hrcA</name>
    <name evidence="7" type="ORF">CKO21_06765</name>
</gene>
<evidence type="ECO:0000256" key="1">
    <source>
        <dbReference type="ARBA" id="ARBA00022491"/>
    </source>
</evidence>
<evidence type="ECO:0000259" key="6">
    <source>
        <dbReference type="Pfam" id="PF01628"/>
    </source>
</evidence>
<dbReference type="Pfam" id="PF01628">
    <property type="entry name" value="HrcA"/>
    <property type="match status" value="1"/>
</dbReference>
<dbReference type="PANTHER" id="PTHR34824:SF1">
    <property type="entry name" value="HEAT-INDUCIBLE TRANSCRIPTION REPRESSOR HRCA"/>
    <property type="match status" value="1"/>
</dbReference>
<dbReference type="PIRSF" id="PIRSF005485">
    <property type="entry name" value="HrcA"/>
    <property type="match status" value="1"/>
</dbReference>
<dbReference type="AlphaFoldDB" id="A0A934QI97"/>
<dbReference type="SUPFAM" id="SSF55781">
    <property type="entry name" value="GAF domain-like"/>
    <property type="match status" value="1"/>
</dbReference>
<dbReference type="InterPro" id="IPR036388">
    <property type="entry name" value="WH-like_DNA-bd_sf"/>
</dbReference>
<dbReference type="InterPro" id="IPR021153">
    <property type="entry name" value="HrcA_C"/>
</dbReference>
<feature type="domain" description="Heat-inducible transcription repressor HrcA C-terminal" evidence="6">
    <location>
        <begin position="120"/>
        <end position="340"/>
    </location>
</feature>
<protein>
    <recommendedName>
        <fullName evidence="5">Heat-inducible transcription repressor HrcA</fullName>
    </recommendedName>
</protein>
<dbReference type="Proteomes" id="UP000778970">
    <property type="component" value="Unassembled WGS sequence"/>
</dbReference>
<dbReference type="InterPro" id="IPR036390">
    <property type="entry name" value="WH_DNA-bd_sf"/>
</dbReference>
<organism evidence="7 8">
    <name type="scientific">Rhodovibrio salinarum</name>
    <dbReference type="NCBI Taxonomy" id="1087"/>
    <lineage>
        <taxon>Bacteria</taxon>
        <taxon>Pseudomonadati</taxon>
        <taxon>Pseudomonadota</taxon>
        <taxon>Alphaproteobacteria</taxon>
        <taxon>Rhodospirillales</taxon>
        <taxon>Rhodovibrionaceae</taxon>
        <taxon>Rhodovibrio</taxon>
    </lineage>
</organism>
<dbReference type="Gene3D" id="3.30.450.40">
    <property type="match status" value="1"/>
</dbReference>
<dbReference type="InterPro" id="IPR029016">
    <property type="entry name" value="GAF-like_dom_sf"/>
</dbReference>
<evidence type="ECO:0000256" key="3">
    <source>
        <dbReference type="ARBA" id="ARBA00023016"/>
    </source>
</evidence>
<evidence type="ECO:0000256" key="2">
    <source>
        <dbReference type="ARBA" id="ARBA00023015"/>
    </source>
</evidence>
<dbReference type="EMBL" id="NRRE01000020">
    <property type="protein sequence ID" value="MBK1696945.1"/>
    <property type="molecule type" value="Genomic_DNA"/>
</dbReference>
<dbReference type="PANTHER" id="PTHR34824">
    <property type="entry name" value="HEAT-INDUCIBLE TRANSCRIPTION REPRESSOR HRCA"/>
    <property type="match status" value="1"/>
</dbReference>
<dbReference type="GO" id="GO:0003677">
    <property type="term" value="F:DNA binding"/>
    <property type="evidence" value="ECO:0007669"/>
    <property type="project" value="InterPro"/>
</dbReference>
<name>A0A934QI97_9PROT</name>
<dbReference type="HAMAP" id="MF_00081">
    <property type="entry name" value="HrcA"/>
    <property type="match status" value="1"/>
</dbReference>
<dbReference type="GO" id="GO:0045892">
    <property type="term" value="P:negative regulation of DNA-templated transcription"/>
    <property type="evidence" value="ECO:0007669"/>
    <property type="project" value="UniProtKB-UniRule"/>
</dbReference>
<dbReference type="InterPro" id="IPR002571">
    <property type="entry name" value="HrcA"/>
</dbReference>
<keyword evidence="4 5" id="KW-0804">Transcription</keyword>
<reference evidence="7" key="2">
    <citation type="journal article" date="2020" name="Microorganisms">
        <title>Osmotic Adaptation and Compatible Solute Biosynthesis of Phototrophic Bacteria as Revealed from Genome Analyses.</title>
        <authorList>
            <person name="Imhoff J.F."/>
            <person name="Rahn T."/>
            <person name="Kunzel S."/>
            <person name="Keller A."/>
            <person name="Neulinger S.C."/>
        </authorList>
    </citation>
    <scope>NUCLEOTIDE SEQUENCE</scope>
    <source>
        <strain evidence="7">DSM 9154</strain>
    </source>
</reference>
<dbReference type="RefSeq" id="WP_037255534.1">
    <property type="nucleotide sequence ID" value="NZ_NRRE01000020.1"/>
</dbReference>
<dbReference type="Gene3D" id="1.10.10.10">
    <property type="entry name" value="Winged helix-like DNA-binding domain superfamily/Winged helix DNA-binding domain"/>
    <property type="match status" value="1"/>
</dbReference>
<sequence>MTEQRRGLSGRTDLSALDQRSREIFRHIVDAYVATGAPIGSRTLARQLGMGLSPATLRNTMAELEELGLLYAPHTSAGRLPTDHGLRLFVDGLLEKGNLDARERESIEARCAANGRSLPDTMAEASRMLSDLSKCAGLVVAPKFEEPLKHIEFVALGPGRALCVLVTDSGAVENRIIDVPMGLPPSSLVEASNYLSSKLVGRTLSEAQHVVQQELQQERQELNALTRRLIEQGVADWSEANEGALIVRGQAHLLEDVSALEDLERVRNLFSALEKKESLSKLLDLADDADGVQIFIGAESSLFGMTDCSMVIAPYANSQQRFVGAIGVIGPTRIDYARIIPMVDYTAKVMSRLVG</sequence>
<keyword evidence="3 5" id="KW-0346">Stress response</keyword>
<keyword evidence="1 5" id="KW-0678">Repressor</keyword>
<evidence type="ECO:0000313" key="8">
    <source>
        <dbReference type="Proteomes" id="UP000778970"/>
    </source>
</evidence>
<keyword evidence="2 5" id="KW-0805">Transcription regulation</keyword>
<evidence type="ECO:0000256" key="5">
    <source>
        <dbReference type="HAMAP-Rule" id="MF_00081"/>
    </source>
</evidence>
<dbReference type="Gene3D" id="3.30.390.60">
    <property type="entry name" value="Heat-inducible transcription repressor hrca homolog, domain 3"/>
    <property type="match status" value="1"/>
</dbReference>
<comment type="similarity">
    <text evidence="5">Belongs to the HrcA family.</text>
</comment>
<evidence type="ECO:0000256" key="4">
    <source>
        <dbReference type="ARBA" id="ARBA00023163"/>
    </source>
</evidence>
<evidence type="ECO:0000313" key="7">
    <source>
        <dbReference type="EMBL" id="MBK1696945.1"/>
    </source>
</evidence>
<reference evidence="7" key="1">
    <citation type="submission" date="2017-08" db="EMBL/GenBank/DDBJ databases">
        <authorList>
            <person name="Imhoff J.F."/>
            <person name="Rahn T."/>
            <person name="Kuenzel S."/>
            <person name="Neulinger S.C."/>
        </authorList>
    </citation>
    <scope>NUCLEOTIDE SEQUENCE</scope>
    <source>
        <strain evidence="7">DSM 9154</strain>
    </source>
</reference>
<comment type="caution">
    <text evidence="7">The sequence shown here is derived from an EMBL/GenBank/DDBJ whole genome shotgun (WGS) entry which is preliminary data.</text>
</comment>
<keyword evidence="8" id="KW-1185">Reference proteome</keyword>
<accession>A0A934QI97</accession>
<dbReference type="NCBIfam" id="TIGR00331">
    <property type="entry name" value="hrcA"/>
    <property type="match status" value="1"/>
</dbReference>
<comment type="function">
    <text evidence="5">Negative regulator of class I heat shock genes (grpE-dnaK-dnaJ and groELS operons). Prevents heat-shock induction of these operons.</text>
</comment>
<dbReference type="SUPFAM" id="SSF46785">
    <property type="entry name" value="Winged helix' DNA-binding domain"/>
    <property type="match status" value="1"/>
</dbReference>
<proteinExistence type="inferred from homology"/>
<dbReference type="InterPro" id="IPR023120">
    <property type="entry name" value="WHTH_transcript_rep_HrcA_IDD"/>
</dbReference>